<organism evidence="2 3">
    <name type="scientific">Fibroporia radiculosa</name>
    <dbReference type="NCBI Taxonomy" id="599839"/>
    <lineage>
        <taxon>Eukaryota</taxon>
        <taxon>Fungi</taxon>
        <taxon>Dikarya</taxon>
        <taxon>Basidiomycota</taxon>
        <taxon>Agaricomycotina</taxon>
        <taxon>Agaricomycetes</taxon>
        <taxon>Polyporales</taxon>
        <taxon>Fibroporiaceae</taxon>
        <taxon>Fibroporia</taxon>
    </lineage>
</organism>
<feature type="compositionally biased region" description="Polar residues" evidence="1">
    <location>
        <begin position="190"/>
        <end position="199"/>
    </location>
</feature>
<dbReference type="Proteomes" id="UP000006352">
    <property type="component" value="Unassembled WGS sequence"/>
</dbReference>
<evidence type="ECO:0000313" key="3">
    <source>
        <dbReference type="Proteomes" id="UP000006352"/>
    </source>
</evidence>
<dbReference type="RefSeq" id="XP_012185033.1">
    <property type="nucleotide sequence ID" value="XM_012329643.1"/>
</dbReference>
<keyword evidence="3" id="KW-1185">Reference proteome</keyword>
<sequence length="247" mass="27032">MSEKCSKRVVDFQHGTRLRTARRAPCDAETGTLAAEIEHRRGSGSNLEATRRRPLLLVFLPYVRAGWGREPKRSPSGIVSAIRTMTCLLSLRYAAGPIPWSSGLTRSVLTSVLGRTGRHGTASQPRGVQIQILTSLPSIQLAPGAVSHVHRISSTSTKMHKGAHCPFNLSAEPEGGIDALPIAGTHLLFSSPSRQSQGQEGEWERAREPKRRRARAGSVSMVFCCTPRTKGRIRGKWAAPRLPPHIW</sequence>
<feature type="region of interest" description="Disordered" evidence="1">
    <location>
        <begin position="190"/>
        <end position="217"/>
    </location>
</feature>
<dbReference type="EMBL" id="HE797205">
    <property type="protein sequence ID" value="CCM05750.1"/>
    <property type="molecule type" value="Genomic_DNA"/>
</dbReference>
<accession>J4GVY9</accession>
<gene>
    <name evidence="2" type="ORF">FIBRA_07982</name>
</gene>
<evidence type="ECO:0000313" key="2">
    <source>
        <dbReference type="EMBL" id="CCM05750.1"/>
    </source>
</evidence>
<proteinExistence type="predicted"/>
<name>J4GVY9_9APHY</name>
<evidence type="ECO:0000256" key="1">
    <source>
        <dbReference type="SAM" id="MobiDB-lite"/>
    </source>
</evidence>
<reference evidence="2 3" key="1">
    <citation type="journal article" date="2012" name="Appl. Environ. Microbiol.">
        <title>Short-read sequencing for genomic analysis of the brown rot fungus Fibroporia radiculosa.</title>
        <authorList>
            <person name="Tang J.D."/>
            <person name="Perkins A.D."/>
            <person name="Sonstegard T.S."/>
            <person name="Schroeder S.G."/>
            <person name="Burgess S.C."/>
            <person name="Diehl S.V."/>
        </authorList>
    </citation>
    <scope>NUCLEOTIDE SEQUENCE [LARGE SCALE GENOMIC DNA]</scope>
    <source>
        <strain evidence="2 3">TFFH 294</strain>
    </source>
</reference>
<dbReference type="GeneID" id="24100661"/>
<dbReference type="InParanoid" id="J4GVY9"/>
<dbReference type="HOGENOM" id="CLU_1124563_0_0_1"/>
<protein>
    <submittedName>
        <fullName evidence="2">Uncharacterized protein</fullName>
    </submittedName>
</protein>
<dbReference type="AlphaFoldDB" id="J4GVY9"/>